<dbReference type="PANTHER" id="PTHR19346">
    <property type="entry name" value="SUGAR PHOSPHATE TRANSPORTER DOMAIN-CONTAINING PROTEIN"/>
    <property type="match status" value="1"/>
</dbReference>
<feature type="transmembrane region" description="Helical" evidence="2">
    <location>
        <begin position="220"/>
        <end position="239"/>
    </location>
</feature>
<name>A0ABD1KSY9_9TELE</name>
<proteinExistence type="predicted"/>
<dbReference type="Pfam" id="PF00892">
    <property type="entry name" value="EamA"/>
    <property type="match status" value="1"/>
</dbReference>
<dbReference type="InterPro" id="IPR026505">
    <property type="entry name" value="Solute_c_fam_35_mem_F3/F4"/>
</dbReference>
<feature type="region of interest" description="Disordered" evidence="1">
    <location>
        <begin position="1"/>
        <end position="40"/>
    </location>
</feature>
<feature type="transmembrane region" description="Helical" evidence="2">
    <location>
        <begin position="395"/>
        <end position="415"/>
    </location>
</feature>
<dbReference type="Proteomes" id="UP001591681">
    <property type="component" value="Unassembled WGS sequence"/>
</dbReference>
<dbReference type="PANTHER" id="PTHR19346:SF3">
    <property type="entry name" value="SOLUTE CARRIER FAMILY 35 MEMBER F3"/>
    <property type="match status" value="1"/>
</dbReference>
<feature type="transmembrane region" description="Helical" evidence="2">
    <location>
        <begin position="125"/>
        <end position="150"/>
    </location>
</feature>
<keyword evidence="2" id="KW-1133">Transmembrane helix</keyword>
<keyword evidence="2" id="KW-0812">Transmembrane</keyword>
<comment type="caution">
    <text evidence="4">The sequence shown here is derived from an EMBL/GenBank/DDBJ whole genome shotgun (WGS) entry which is preliminary data.</text>
</comment>
<dbReference type="EMBL" id="JBHFQA010000002">
    <property type="protein sequence ID" value="KAL2102248.1"/>
    <property type="molecule type" value="Genomic_DNA"/>
</dbReference>
<feature type="transmembrane region" description="Helical" evidence="2">
    <location>
        <begin position="334"/>
        <end position="358"/>
    </location>
</feature>
<dbReference type="InterPro" id="IPR037185">
    <property type="entry name" value="EmrE-like"/>
</dbReference>
<feature type="compositionally biased region" description="Polar residues" evidence="1">
    <location>
        <begin position="1"/>
        <end position="16"/>
    </location>
</feature>
<evidence type="ECO:0000256" key="2">
    <source>
        <dbReference type="SAM" id="Phobius"/>
    </source>
</evidence>
<feature type="transmembrane region" description="Helical" evidence="2">
    <location>
        <begin position="300"/>
        <end position="322"/>
    </location>
</feature>
<feature type="region of interest" description="Disordered" evidence="1">
    <location>
        <begin position="87"/>
        <end position="114"/>
    </location>
</feature>
<feature type="transmembrane region" description="Helical" evidence="2">
    <location>
        <begin position="427"/>
        <end position="444"/>
    </location>
</feature>
<dbReference type="InterPro" id="IPR000620">
    <property type="entry name" value="EamA_dom"/>
</dbReference>
<feature type="transmembrane region" description="Helical" evidence="2">
    <location>
        <begin position="276"/>
        <end position="294"/>
    </location>
</feature>
<keyword evidence="2" id="KW-0472">Membrane</keyword>
<dbReference type="SUPFAM" id="SSF103481">
    <property type="entry name" value="Multidrug resistance efflux transporter EmrE"/>
    <property type="match status" value="1"/>
</dbReference>
<evidence type="ECO:0000256" key="1">
    <source>
        <dbReference type="SAM" id="MobiDB-lite"/>
    </source>
</evidence>
<protein>
    <recommendedName>
        <fullName evidence="3">EamA domain-containing protein</fullName>
    </recommendedName>
</protein>
<accession>A0ABD1KSY9</accession>
<feature type="transmembrane region" description="Helical" evidence="2">
    <location>
        <begin position="251"/>
        <end position="269"/>
    </location>
</feature>
<feature type="compositionally biased region" description="Polar residues" evidence="1">
    <location>
        <begin position="103"/>
        <end position="112"/>
    </location>
</feature>
<feature type="compositionally biased region" description="Basic and acidic residues" evidence="1">
    <location>
        <begin position="26"/>
        <end position="35"/>
    </location>
</feature>
<evidence type="ECO:0000313" key="5">
    <source>
        <dbReference type="Proteomes" id="UP001591681"/>
    </source>
</evidence>
<evidence type="ECO:0000259" key="3">
    <source>
        <dbReference type="Pfam" id="PF00892"/>
    </source>
</evidence>
<organism evidence="4 5">
    <name type="scientific">Coilia grayii</name>
    <name type="common">Gray's grenadier anchovy</name>
    <dbReference type="NCBI Taxonomy" id="363190"/>
    <lineage>
        <taxon>Eukaryota</taxon>
        <taxon>Metazoa</taxon>
        <taxon>Chordata</taxon>
        <taxon>Craniata</taxon>
        <taxon>Vertebrata</taxon>
        <taxon>Euteleostomi</taxon>
        <taxon>Actinopterygii</taxon>
        <taxon>Neopterygii</taxon>
        <taxon>Teleostei</taxon>
        <taxon>Clupei</taxon>
        <taxon>Clupeiformes</taxon>
        <taxon>Clupeoidei</taxon>
        <taxon>Engraulidae</taxon>
        <taxon>Coilinae</taxon>
        <taxon>Coilia</taxon>
    </lineage>
</organism>
<feature type="domain" description="EamA" evidence="3">
    <location>
        <begin position="138"/>
        <end position="292"/>
    </location>
</feature>
<evidence type="ECO:0000313" key="4">
    <source>
        <dbReference type="EMBL" id="KAL2102248.1"/>
    </source>
</evidence>
<gene>
    <name evidence="4" type="ORF">ACEWY4_001416</name>
</gene>
<sequence>MQRAEQSAQATCSPHCNRTKRGTRGTLEKSPRRLSDISPQLQQLTSLVADNDSKEELKSSRSVEDISNTSIEERILKITGYYGCTGEEASSDRAPLSKPDEFSMTSSGSQADVSRASRGRRVRCYLRLIVVHLQQALWGVAVTMCVCWSWCGSTQLAKETLRRLNAPLTITWFSTSWNCILFPLYYLGHLCWSTERQSPRQRFRECCRFLGEEGLTRRGVMGRVVPFGLLWTLTCYLYLQGLRLIPPTDASALFCCSRAFAFLLSWVVLRQRFLGVRIVAAILSIAGIVMMTYADGFHGYSVFGISLVVASASMAALYKVLFRLFLGSAKLGEAALYLSILGGANLVFVGVVPLLLLLSGAEELDSFEDVPWGCLCGVAALLLVFNFLMNFGVLITLPTLISLGVVLSVPLNAVIDRCASEVQLNTVRVVALSVIGLGFLLLLLPEDWDQSLLQLRSALHHYHQAPGGASETCTETTHVLKNCSSKQASTMELTSH</sequence>
<feature type="transmembrane region" description="Helical" evidence="2">
    <location>
        <begin position="170"/>
        <end position="192"/>
    </location>
</feature>
<reference evidence="4 5" key="1">
    <citation type="submission" date="2024-09" db="EMBL/GenBank/DDBJ databases">
        <title>A chromosome-level genome assembly of Gray's grenadier anchovy, Coilia grayii.</title>
        <authorList>
            <person name="Fu Z."/>
        </authorList>
    </citation>
    <scope>NUCLEOTIDE SEQUENCE [LARGE SCALE GENOMIC DNA]</scope>
    <source>
        <strain evidence="4">G4</strain>
        <tissue evidence="4">Muscle</tissue>
    </source>
</reference>
<keyword evidence="5" id="KW-1185">Reference proteome</keyword>
<dbReference type="AlphaFoldDB" id="A0ABD1KSY9"/>